<protein>
    <submittedName>
        <fullName evidence="1">Uncharacterized protein</fullName>
    </submittedName>
</protein>
<proteinExistence type="predicted"/>
<dbReference type="Proteomes" id="UP001434883">
    <property type="component" value="Unassembled WGS sequence"/>
</dbReference>
<sequence length="212" mass="23497">VPSCISFASVRLHASNPNLSTAVLGNDKVDPESLDSHFDVAKLQEDFCRVATDLHTTMKSALSSLTSERERLKQCLDHDSYPPTSPQVVNMKNTLAANSDLRERLSKIHAESHIIEPTLINLTAPVQVGSVEEGAVLCSRRSCLPTPSPTNNTVSLWNILRNNIGKDLSKVTMPVHLNEPLNALQRLCEELEYSELLDRAAVTQDPFERMVR</sequence>
<dbReference type="InterPro" id="IPR037239">
    <property type="entry name" value="OSBP_sf"/>
</dbReference>
<dbReference type="InterPro" id="IPR000648">
    <property type="entry name" value="Oxysterol-bd"/>
</dbReference>
<keyword evidence="2" id="KW-1185">Reference proteome</keyword>
<dbReference type="PANTHER" id="PTHR10972:SF15">
    <property type="entry name" value="OXYSTEROL-BINDING PROTEIN-RELATED PROTEIN 3"/>
    <property type="match status" value="1"/>
</dbReference>
<comment type="caution">
    <text evidence="1">The sequence shown here is derived from an EMBL/GenBank/DDBJ whole genome shotgun (WGS) entry which is preliminary data.</text>
</comment>
<dbReference type="SUPFAM" id="SSF144000">
    <property type="entry name" value="Oxysterol-binding protein-like"/>
    <property type="match status" value="1"/>
</dbReference>
<feature type="non-terminal residue" evidence="1">
    <location>
        <position position="1"/>
    </location>
</feature>
<name>A0ABV0RQL6_9TELE</name>
<accession>A0ABV0RQL6</accession>
<dbReference type="PANTHER" id="PTHR10972">
    <property type="entry name" value="OXYSTEROL-BINDING PROTEIN-RELATED"/>
    <property type="match status" value="1"/>
</dbReference>
<dbReference type="Pfam" id="PF01237">
    <property type="entry name" value="Oxysterol_BP"/>
    <property type="match status" value="1"/>
</dbReference>
<dbReference type="EMBL" id="JAHRIN010052163">
    <property type="protein sequence ID" value="MEQ2209976.1"/>
    <property type="molecule type" value="Genomic_DNA"/>
</dbReference>
<organism evidence="1 2">
    <name type="scientific">Xenoophorus captivus</name>
    <dbReference type="NCBI Taxonomy" id="1517983"/>
    <lineage>
        <taxon>Eukaryota</taxon>
        <taxon>Metazoa</taxon>
        <taxon>Chordata</taxon>
        <taxon>Craniata</taxon>
        <taxon>Vertebrata</taxon>
        <taxon>Euteleostomi</taxon>
        <taxon>Actinopterygii</taxon>
        <taxon>Neopterygii</taxon>
        <taxon>Teleostei</taxon>
        <taxon>Neoteleostei</taxon>
        <taxon>Acanthomorphata</taxon>
        <taxon>Ovalentaria</taxon>
        <taxon>Atherinomorphae</taxon>
        <taxon>Cyprinodontiformes</taxon>
        <taxon>Goodeidae</taxon>
        <taxon>Xenoophorus</taxon>
    </lineage>
</organism>
<gene>
    <name evidence="1" type="ORF">XENOCAPTIV_006710</name>
</gene>
<evidence type="ECO:0000313" key="2">
    <source>
        <dbReference type="Proteomes" id="UP001434883"/>
    </source>
</evidence>
<evidence type="ECO:0000313" key="1">
    <source>
        <dbReference type="EMBL" id="MEQ2209976.1"/>
    </source>
</evidence>
<reference evidence="1 2" key="1">
    <citation type="submission" date="2021-06" db="EMBL/GenBank/DDBJ databases">
        <authorList>
            <person name="Palmer J.M."/>
        </authorList>
    </citation>
    <scope>NUCLEOTIDE SEQUENCE [LARGE SCALE GENOMIC DNA]</scope>
    <source>
        <strain evidence="1 2">XC_2019</strain>
        <tissue evidence="1">Muscle</tissue>
    </source>
</reference>